<reference evidence="12" key="1">
    <citation type="submission" date="2017-02" db="EMBL/GenBank/DDBJ databases">
        <authorList>
            <person name="Varghese N."/>
            <person name="Submissions S."/>
        </authorList>
    </citation>
    <scope>NUCLEOTIDE SEQUENCE [LARGE SCALE GENOMIC DNA]</scope>
    <source>
        <strain evidence="12">DSM 22385</strain>
    </source>
</reference>
<comment type="catalytic activity">
    <reaction evidence="1">
        <text>Hydrolysis of terminal non-reducing N-acetyl-D-hexosamine residues in N-acetyl-beta-D-hexosaminides.</text>
        <dbReference type="EC" id="3.2.1.52"/>
    </reaction>
</comment>
<dbReference type="Pfam" id="PF00728">
    <property type="entry name" value="Glyco_hydro_20"/>
    <property type="match status" value="1"/>
</dbReference>
<dbReference type="GO" id="GO:0030203">
    <property type="term" value="P:glycosaminoglycan metabolic process"/>
    <property type="evidence" value="ECO:0007669"/>
    <property type="project" value="TreeGrafter"/>
</dbReference>
<dbReference type="CDD" id="cd06563">
    <property type="entry name" value="GH20_chitobiase-like"/>
    <property type="match status" value="1"/>
</dbReference>
<evidence type="ECO:0000256" key="4">
    <source>
        <dbReference type="ARBA" id="ARBA00022801"/>
    </source>
</evidence>
<dbReference type="InterPro" id="IPR015883">
    <property type="entry name" value="Glyco_hydro_20_cat"/>
</dbReference>
<protein>
    <recommendedName>
        <fullName evidence="3">beta-N-acetylhexosaminidase</fullName>
        <ecNumber evidence="3">3.2.1.52</ecNumber>
    </recommendedName>
</protein>
<dbReference type="GO" id="GO:0005975">
    <property type="term" value="P:carbohydrate metabolic process"/>
    <property type="evidence" value="ECO:0007669"/>
    <property type="project" value="InterPro"/>
</dbReference>
<dbReference type="SUPFAM" id="SSF56988">
    <property type="entry name" value="Anthrax protective antigen"/>
    <property type="match status" value="1"/>
</dbReference>
<dbReference type="GO" id="GO:0004563">
    <property type="term" value="F:beta-N-acetylhexosaminidase activity"/>
    <property type="evidence" value="ECO:0007669"/>
    <property type="project" value="UniProtKB-EC"/>
</dbReference>
<evidence type="ECO:0000256" key="2">
    <source>
        <dbReference type="ARBA" id="ARBA00006285"/>
    </source>
</evidence>
<evidence type="ECO:0000256" key="6">
    <source>
        <dbReference type="PIRSR" id="PIRSR625705-1"/>
    </source>
</evidence>
<dbReference type="Pfam" id="PF02838">
    <property type="entry name" value="Glyco_hydro_20b"/>
    <property type="match status" value="1"/>
</dbReference>
<feature type="signal peptide" evidence="7">
    <location>
        <begin position="1"/>
        <end position="31"/>
    </location>
</feature>
<dbReference type="STRING" id="572036.SAMN05661099_0521"/>
<gene>
    <name evidence="11" type="ORF">SAMN05661099_0521</name>
</gene>
<feature type="domain" description="Glycoside hydrolase family 20 catalytic" evidence="8">
    <location>
        <begin position="170"/>
        <end position="511"/>
    </location>
</feature>
<dbReference type="Pfam" id="PF07691">
    <property type="entry name" value="PA14"/>
    <property type="match status" value="1"/>
</dbReference>
<dbReference type="Gene3D" id="3.30.379.10">
    <property type="entry name" value="Chitobiase/beta-hexosaminidase domain 2-like"/>
    <property type="match status" value="1"/>
</dbReference>
<dbReference type="Proteomes" id="UP000189981">
    <property type="component" value="Unassembled WGS sequence"/>
</dbReference>
<feature type="chain" id="PRO_5013386886" description="beta-N-acetylhexosaminidase" evidence="7">
    <location>
        <begin position="32"/>
        <end position="780"/>
    </location>
</feature>
<dbReference type="InterPro" id="IPR017853">
    <property type="entry name" value="GH"/>
</dbReference>
<comment type="similarity">
    <text evidence="2">Belongs to the glycosyl hydrolase 20 family.</text>
</comment>
<keyword evidence="4" id="KW-0378">Hydrolase</keyword>
<evidence type="ECO:0000256" key="3">
    <source>
        <dbReference type="ARBA" id="ARBA00012663"/>
    </source>
</evidence>
<dbReference type="GO" id="GO:0016020">
    <property type="term" value="C:membrane"/>
    <property type="evidence" value="ECO:0007669"/>
    <property type="project" value="TreeGrafter"/>
</dbReference>
<dbReference type="AlphaFoldDB" id="A0A1T5AAJ9"/>
<dbReference type="InterPro" id="IPR015882">
    <property type="entry name" value="HEX_bac_N"/>
</dbReference>
<evidence type="ECO:0000313" key="11">
    <source>
        <dbReference type="EMBL" id="SKB32024.1"/>
    </source>
</evidence>
<dbReference type="InterPro" id="IPR029018">
    <property type="entry name" value="Hex-like_dom2"/>
</dbReference>
<organism evidence="11 12">
    <name type="scientific">Daejeonella lutea</name>
    <dbReference type="NCBI Taxonomy" id="572036"/>
    <lineage>
        <taxon>Bacteria</taxon>
        <taxon>Pseudomonadati</taxon>
        <taxon>Bacteroidota</taxon>
        <taxon>Sphingobacteriia</taxon>
        <taxon>Sphingobacteriales</taxon>
        <taxon>Sphingobacteriaceae</taxon>
        <taxon>Daejeonella</taxon>
    </lineage>
</organism>
<dbReference type="SUPFAM" id="SSF55545">
    <property type="entry name" value="beta-N-acetylhexosaminidase-like domain"/>
    <property type="match status" value="1"/>
</dbReference>
<dbReference type="EMBL" id="FUYR01000001">
    <property type="protein sequence ID" value="SKB32024.1"/>
    <property type="molecule type" value="Genomic_DNA"/>
</dbReference>
<dbReference type="Gene3D" id="3.20.20.80">
    <property type="entry name" value="Glycosidases"/>
    <property type="match status" value="1"/>
</dbReference>
<evidence type="ECO:0000259" key="9">
    <source>
        <dbReference type="Pfam" id="PF02838"/>
    </source>
</evidence>
<dbReference type="InterPro" id="IPR025705">
    <property type="entry name" value="Beta_hexosaminidase_sua/sub"/>
</dbReference>
<evidence type="ECO:0000256" key="7">
    <source>
        <dbReference type="SAM" id="SignalP"/>
    </source>
</evidence>
<feature type="active site" description="Proton donor" evidence="6">
    <location>
        <position position="341"/>
    </location>
</feature>
<feature type="domain" description="Beta-hexosaminidase bacterial type N-terminal" evidence="9">
    <location>
        <begin position="39"/>
        <end position="166"/>
    </location>
</feature>
<evidence type="ECO:0000256" key="5">
    <source>
        <dbReference type="ARBA" id="ARBA00023295"/>
    </source>
</evidence>
<dbReference type="RefSeq" id="WP_245803452.1">
    <property type="nucleotide sequence ID" value="NZ_FUYR01000001.1"/>
</dbReference>
<dbReference type="PRINTS" id="PR00738">
    <property type="entry name" value="GLHYDRLASE20"/>
</dbReference>
<keyword evidence="7" id="KW-0732">Signal</keyword>
<dbReference type="EC" id="3.2.1.52" evidence="3"/>
<dbReference type="PANTHER" id="PTHR22600">
    <property type="entry name" value="BETA-HEXOSAMINIDASE"/>
    <property type="match status" value="1"/>
</dbReference>
<evidence type="ECO:0000256" key="1">
    <source>
        <dbReference type="ARBA" id="ARBA00001231"/>
    </source>
</evidence>
<keyword evidence="5" id="KW-0326">Glycosidase</keyword>
<dbReference type="Gene3D" id="3.90.182.10">
    <property type="entry name" value="Toxin - Anthrax Protective Antigen,domain 1"/>
    <property type="match status" value="1"/>
</dbReference>
<evidence type="ECO:0000313" key="12">
    <source>
        <dbReference type="Proteomes" id="UP000189981"/>
    </source>
</evidence>
<evidence type="ECO:0000259" key="10">
    <source>
        <dbReference type="Pfam" id="PF07691"/>
    </source>
</evidence>
<keyword evidence="12" id="KW-1185">Reference proteome</keyword>
<evidence type="ECO:0000259" key="8">
    <source>
        <dbReference type="Pfam" id="PF00728"/>
    </source>
</evidence>
<proteinExistence type="inferred from homology"/>
<accession>A0A1T5AAJ9</accession>
<dbReference type="InterPro" id="IPR011658">
    <property type="entry name" value="PA14_dom"/>
</dbReference>
<dbReference type="SUPFAM" id="SSF51445">
    <property type="entry name" value="(Trans)glycosidases"/>
    <property type="match status" value="1"/>
</dbReference>
<dbReference type="PANTHER" id="PTHR22600:SF57">
    <property type="entry name" value="BETA-N-ACETYLHEXOSAMINIDASE"/>
    <property type="match status" value="1"/>
</dbReference>
<name>A0A1T5AAJ9_9SPHI</name>
<sequence>MIRIFTNKQSGHLSCLYTIAFMLLGSGFASAQSDDPNLGIIPAPFSVQKAAGTFTFSQLTQIKADNPAERSVLLLKDFLLTNQHYNNKLSKYDPKARPVRGVTTLIITSAGSENLVAEAYKLTIEPNKITLIGKDAGLFYGIQSLIQLFPVVPQGSVTLPCAIIEDKPRFSYRGMMLDVSRHFFTVSQVKQIINIMASYKLNNFHWHLTDGQGWRIEIKKYPKLTEVGGTRLLTSFGGNRDWPDNVPYTGFYTQDEIRDVVQYASERFINIIPEIEMPAHSDAALRAYPELKCIPAPGSTNPNRGNSIYCPTEETFTFLEGVLTEVMALFPSKFIHIGGDEANKQPWIESQYAQELKKRLNLKDEHEMQSYFIQRIEKFINSKGRSIIGWDEILEGGLAPNATVMSWQGEQGGIAAAQQKHNVIMSPQTNGLYFDHYYSRNSQEPVSFPRYASLADTYNYDPVSKVLTPEEQKYVIGAQGNLWTEYVPTFAKLQLQVFPRMFALSEIAWSEVANKDYKQFAEVRLAKHFARLEAMDFNFRVPPALEVIDTMVVGPKFTYAPKSVIPGAKIYYTLNGRNPSDADWEYQLPLTFEIPLNEKREFRTTVITPDGRRSLSTRTLMLNKAPLQATNIPGTNAGLNFKTFNGSFSMPEQLDKAVADSSGKALDVLNEAIKRTHPNVGIIYDGYLNIPADGIYNMSLSSFTDAALWIDDQRIIPGEESVPLMKGNHKIKINYIYNAPAAPPAGSPANFRIQRPAPLRVYVSEAGKARKEIDRESLFY</sequence>
<feature type="domain" description="PA14" evidence="10">
    <location>
        <begin position="671"/>
        <end position="717"/>
    </location>
</feature>